<organism evidence="1 2">
    <name type="scientific">Endocarpon pusillum</name>
    <dbReference type="NCBI Taxonomy" id="364733"/>
    <lineage>
        <taxon>Eukaryota</taxon>
        <taxon>Fungi</taxon>
        <taxon>Dikarya</taxon>
        <taxon>Ascomycota</taxon>
        <taxon>Pezizomycotina</taxon>
        <taxon>Eurotiomycetes</taxon>
        <taxon>Chaetothyriomycetidae</taxon>
        <taxon>Verrucariales</taxon>
        <taxon>Verrucariaceae</taxon>
        <taxon>Endocarpon</taxon>
    </lineage>
</organism>
<dbReference type="AlphaFoldDB" id="A0A8H7ALU8"/>
<dbReference type="OrthoDB" id="1668230at2759"/>
<name>A0A8H7ALU8_9EURO</name>
<evidence type="ECO:0000313" key="2">
    <source>
        <dbReference type="Proteomes" id="UP000606974"/>
    </source>
</evidence>
<keyword evidence="2" id="KW-1185">Reference proteome</keyword>
<dbReference type="Proteomes" id="UP000606974">
    <property type="component" value="Unassembled WGS sequence"/>
</dbReference>
<evidence type="ECO:0000313" key="1">
    <source>
        <dbReference type="EMBL" id="KAF7511428.1"/>
    </source>
</evidence>
<proteinExistence type="predicted"/>
<gene>
    <name evidence="1" type="ORF">GJ744_004617</name>
</gene>
<sequence>MDLWSPSPYHHRRVKYTPLDSRYHQHLHELDCNQKVRKAEMFALANLIYKIVSGTKPFEDGAALLQ</sequence>
<dbReference type="EMBL" id="JAACFV010000020">
    <property type="protein sequence ID" value="KAF7511428.1"/>
    <property type="molecule type" value="Genomic_DNA"/>
</dbReference>
<comment type="caution">
    <text evidence="1">The sequence shown here is derived from an EMBL/GenBank/DDBJ whole genome shotgun (WGS) entry which is preliminary data.</text>
</comment>
<accession>A0A8H7ALU8</accession>
<protein>
    <submittedName>
        <fullName evidence="1">Uncharacterized protein</fullName>
    </submittedName>
</protein>
<reference evidence="1" key="1">
    <citation type="submission" date="2020-02" db="EMBL/GenBank/DDBJ databases">
        <authorList>
            <person name="Palmer J.M."/>
        </authorList>
    </citation>
    <scope>NUCLEOTIDE SEQUENCE</scope>
    <source>
        <strain evidence="1">EPUS1.4</strain>
        <tissue evidence="1">Thallus</tissue>
    </source>
</reference>